<dbReference type="AlphaFoldDB" id="A0A1I8IL02"/>
<feature type="region of interest" description="Disordered" evidence="3">
    <location>
        <begin position="474"/>
        <end position="529"/>
    </location>
</feature>
<dbReference type="Pfam" id="PF14942">
    <property type="entry name" value="Muted"/>
    <property type="match status" value="1"/>
</dbReference>
<dbReference type="GO" id="GO:0030133">
    <property type="term" value="C:transport vesicle"/>
    <property type="evidence" value="ECO:0007669"/>
    <property type="project" value="InterPro"/>
</dbReference>
<keyword evidence="4" id="KW-1185">Reference proteome</keyword>
<sequence length="617" mass="62328">MEESANLLNKSAADLTTLTDSTAPATCDLLSANLAACKEACGAALNKCAEISDRERRFLAALPTEAPTPSTTAPIPAVLREGRAQREAVWREYMEEVRNKAARVDEDFSKEVARLEADWSLSLNPGRDQIFHTSGHFYRTVNVRFSFTVEGSGKFGIVVEGVSTVPRLRHLSAGRFAFSGNLRDLTLRKTKKAVSGACGLTAYPAKPVRAQYGQDRIAKATDGLPPPQPRPSSSPRAALITSSLMQPLASCSRFINSSGPVLLDPTVSSLIISEPNSASIQDCLLSCWSRRCAAVSLLQANRVCQLLFVEDASRTAGPPGSHAWGSLGSEAGAEVWKAVDIDSVIESRRLNITQEFSNSSSGRNGSIQQLTVELTGCYRIEARGAAGGSNSFAGTAGGSGASMSGRFNLTAGVRLSIVVGQAGGPAVDRNCGAGGGGGSFVFVGGVGGAPGQAGVNGTNSVIGLNNGGFGGANGGPGFNNPSRTPGNSHHGGCGAGWLDGPENARLSPGDGEGGAGPAEGWTGGLAGSGNTGVGGFGGGGGTGGSNGKKGAGGAGGGFSGGGAGLGLNHAGGGGGSACDGLDCSGVTGGNRGSQQGRVVVQLLTWPIGRKVAMMIAY</sequence>
<protein>
    <recommendedName>
        <fullName evidence="2">Biogenesis of lysosome-related organelles complex 1 subunit 5</fullName>
    </recommendedName>
</protein>
<reference evidence="5" key="1">
    <citation type="submission" date="2016-11" db="UniProtKB">
        <authorList>
            <consortium name="WormBaseParasite"/>
        </authorList>
    </citation>
    <scope>IDENTIFICATION</scope>
</reference>
<name>A0A1I8IL02_9PLAT</name>
<accession>A0A1I8IL02</accession>
<proteinExistence type="inferred from homology"/>
<comment type="similarity">
    <text evidence="1">Belongs to the BLOC1S5 family.</text>
</comment>
<dbReference type="Proteomes" id="UP000095280">
    <property type="component" value="Unplaced"/>
</dbReference>
<organism evidence="4 5">
    <name type="scientific">Macrostomum lignano</name>
    <dbReference type="NCBI Taxonomy" id="282301"/>
    <lineage>
        <taxon>Eukaryota</taxon>
        <taxon>Metazoa</taxon>
        <taxon>Spiralia</taxon>
        <taxon>Lophotrochozoa</taxon>
        <taxon>Platyhelminthes</taxon>
        <taxon>Rhabditophora</taxon>
        <taxon>Macrostomorpha</taxon>
        <taxon>Macrostomida</taxon>
        <taxon>Macrostomidae</taxon>
        <taxon>Macrostomum</taxon>
    </lineage>
</organism>
<feature type="compositionally biased region" description="Gly residues" evidence="3">
    <location>
        <begin position="510"/>
        <end position="529"/>
    </location>
</feature>
<evidence type="ECO:0000256" key="3">
    <source>
        <dbReference type="SAM" id="MobiDB-lite"/>
    </source>
</evidence>
<evidence type="ECO:0000313" key="5">
    <source>
        <dbReference type="WBParaSite" id="maker-uti_cns_0013493-snap-gene-0.2-mRNA-1"/>
    </source>
</evidence>
<evidence type="ECO:0000256" key="1">
    <source>
        <dbReference type="ARBA" id="ARBA00010754"/>
    </source>
</evidence>
<evidence type="ECO:0000313" key="4">
    <source>
        <dbReference type="Proteomes" id="UP000095280"/>
    </source>
</evidence>
<dbReference type="GO" id="GO:0031083">
    <property type="term" value="C:BLOC-1 complex"/>
    <property type="evidence" value="ECO:0007669"/>
    <property type="project" value="InterPro"/>
</dbReference>
<evidence type="ECO:0000256" key="2">
    <source>
        <dbReference type="ARBA" id="ARBA00019580"/>
    </source>
</evidence>
<dbReference type="WBParaSite" id="maker-uti_cns_0013493-snap-gene-0.2-mRNA-1">
    <property type="protein sequence ID" value="maker-uti_cns_0013493-snap-gene-0.2-mRNA-1"/>
    <property type="gene ID" value="maker-uti_cns_0013493-snap-gene-0.2"/>
</dbReference>
<dbReference type="InterPro" id="IPR017243">
    <property type="entry name" value="Bloc1s5"/>
</dbReference>